<sequence length="260" mass="28727">MDLSSESEPESPRERLLRQFEKDALSEGFSLYDFGTDSDNEDDNHSDASFGSKQRKFSDGIKSSSLLEDLHEGHFIQSRDVNSKIKAHMLQDMEAEALIREWGLKEKSSQHSPPKVTTVQDVTCVQKDSKGTLSKLKSIKFSSNSVGNQTGKEFVSLDYLAPMAMDQIEALSKVGLRIQSGMLEEDASSNIITHSVGEILTLQDEGLNISWSLARDGAAALQLLDLKDSSGGVDGVIGLSLTLDEWMRIDYGKFDDDKNE</sequence>
<dbReference type="InterPro" id="IPR048972">
    <property type="entry name" value="PMI1_PMIR1-2_C"/>
</dbReference>
<comment type="caution">
    <text evidence="3">The sequence shown here is derived from an EMBL/GenBank/DDBJ whole genome shotgun (WGS) entry which is preliminary data.</text>
</comment>
<proteinExistence type="predicted"/>
<dbReference type="AlphaFoldDB" id="A0AAV1Y3Z1"/>
<gene>
    <name evidence="3" type="ORF">LLUT_LOCUS28820</name>
</gene>
<dbReference type="PANTHER" id="PTHR33414:SF1">
    <property type="entry name" value="PROTEIN PLASTID MOVEMENT IMPAIRED 1-RELATED 1"/>
    <property type="match status" value="1"/>
</dbReference>
<evidence type="ECO:0000256" key="1">
    <source>
        <dbReference type="SAM" id="MobiDB-lite"/>
    </source>
</evidence>
<feature type="region of interest" description="Disordered" evidence="1">
    <location>
        <begin position="31"/>
        <end position="56"/>
    </location>
</feature>
<organism evidence="3 4">
    <name type="scientific">Lupinus luteus</name>
    <name type="common">European yellow lupine</name>
    <dbReference type="NCBI Taxonomy" id="3873"/>
    <lineage>
        <taxon>Eukaryota</taxon>
        <taxon>Viridiplantae</taxon>
        <taxon>Streptophyta</taxon>
        <taxon>Embryophyta</taxon>
        <taxon>Tracheophyta</taxon>
        <taxon>Spermatophyta</taxon>
        <taxon>Magnoliopsida</taxon>
        <taxon>eudicotyledons</taxon>
        <taxon>Gunneridae</taxon>
        <taxon>Pentapetalae</taxon>
        <taxon>rosids</taxon>
        <taxon>fabids</taxon>
        <taxon>Fabales</taxon>
        <taxon>Fabaceae</taxon>
        <taxon>Papilionoideae</taxon>
        <taxon>50 kb inversion clade</taxon>
        <taxon>genistoids sensu lato</taxon>
        <taxon>core genistoids</taxon>
        <taxon>Genisteae</taxon>
        <taxon>Lupinus</taxon>
    </lineage>
</organism>
<reference evidence="3 4" key="1">
    <citation type="submission" date="2024-03" db="EMBL/GenBank/DDBJ databases">
        <authorList>
            <person name="Martinez-Hernandez J."/>
        </authorList>
    </citation>
    <scope>NUCLEOTIDE SEQUENCE [LARGE SCALE GENOMIC DNA]</scope>
</reference>
<name>A0AAV1Y3Z1_LUPLU</name>
<feature type="domain" description="PMI1/PMIR1-2 C-terminal" evidence="2">
    <location>
        <begin position="95"/>
        <end position="191"/>
    </location>
</feature>
<accession>A0AAV1Y3Z1</accession>
<dbReference type="InterPro" id="IPR039614">
    <property type="entry name" value="PMI1-like"/>
</dbReference>
<dbReference type="Proteomes" id="UP001497480">
    <property type="component" value="Unassembled WGS sequence"/>
</dbReference>
<evidence type="ECO:0000313" key="4">
    <source>
        <dbReference type="Proteomes" id="UP001497480"/>
    </source>
</evidence>
<dbReference type="EMBL" id="CAXHTB010000020">
    <property type="protein sequence ID" value="CAL0327760.1"/>
    <property type="molecule type" value="Genomic_DNA"/>
</dbReference>
<evidence type="ECO:0000259" key="2">
    <source>
        <dbReference type="Pfam" id="PF21745"/>
    </source>
</evidence>
<dbReference type="Pfam" id="PF21745">
    <property type="entry name" value="PMI1_PMIR1-2_C"/>
    <property type="match status" value="1"/>
</dbReference>
<protein>
    <recommendedName>
        <fullName evidence="2">PMI1/PMIR1-2 C-terminal domain-containing protein</fullName>
    </recommendedName>
</protein>
<dbReference type="PANTHER" id="PTHR33414">
    <property type="entry name" value="PROTEIN PLASTID MOVEMENT IMPAIRED 1-RELATED 1"/>
    <property type="match status" value="1"/>
</dbReference>
<evidence type="ECO:0000313" key="3">
    <source>
        <dbReference type="EMBL" id="CAL0327760.1"/>
    </source>
</evidence>
<keyword evidence="4" id="KW-1185">Reference proteome</keyword>